<dbReference type="InterPro" id="IPR006059">
    <property type="entry name" value="SBP"/>
</dbReference>
<dbReference type="EMBL" id="ACFG01000029">
    <property type="protein sequence ID" value="EEH64125.1"/>
    <property type="molecule type" value="Genomic_DNA"/>
</dbReference>
<feature type="chain" id="PRO_5002902376" description="Probable sugar-binding periplasmic protein" evidence="7">
    <location>
        <begin position="25"/>
        <end position="432"/>
    </location>
</feature>
<dbReference type="GO" id="GO:0030313">
    <property type="term" value="C:cell envelope"/>
    <property type="evidence" value="ECO:0007669"/>
    <property type="project" value="UniProtKB-SubCell"/>
</dbReference>
<evidence type="ECO:0000256" key="1">
    <source>
        <dbReference type="ARBA" id="ARBA00004196"/>
    </source>
</evidence>
<name>C0VZK6_9ACTO</name>
<dbReference type="AlphaFoldDB" id="C0VZK6"/>
<keyword evidence="9" id="KW-1185">Reference proteome</keyword>
<protein>
    <recommendedName>
        <fullName evidence="6">Probable sugar-binding periplasmic protein</fullName>
    </recommendedName>
</protein>
<evidence type="ECO:0000256" key="4">
    <source>
        <dbReference type="ARBA" id="ARBA00022729"/>
    </source>
</evidence>
<evidence type="ECO:0000256" key="7">
    <source>
        <dbReference type="SAM" id="SignalP"/>
    </source>
</evidence>
<keyword evidence="4 7" id="KW-0732">Signal</keyword>
<dbReference type="eggNOG" id="COG1653">
    <property type="taxonomic scope" value="Bacteria"/>
</dbReference>
<dbReference type="Pfam" id="PF01547">
    <property type="entry name" value="SBP_bac_1"/>
    <property type="match status" value="1"/>
</dbReference>
<comment type="similarity">
    <text evidence="2">Belongs to the bacterial solute-binding protein 1 family.</text>
</comment>
<dbReference type="HOGENOM" id="CLU_031285_15_1_11"/>
<dbReference type="PANTHER" id="PTHR43649">
    <property type="entry name" value="ARABINOSE-BINDING PROTEIN-RELATED"/>
    <property type="match status" value="1"/>
</dbReference>
<accession>C0VZK6</accession>
<evidence type="ECO:0000256" key="6">
    <source>
        <dbReference type="ARBA" id="ARBA00049753"/>
    </source>
</evidence>
<keyword evidence="3" id="KW-0813">Transport</keyword>
<dbReference type="InterPro" id="IPR050490">
    <property type="entry name" value="Bact_solute-bd_prot1"/>
</dbReference>
<dbReference type="PROSITE" id="PS51257">
    <property type="entry name" value="PROKAR_LIPOPROTEIN"/>
    <property type="match status" value="1"/>
</dbReference>
<dbReference type="Gene3D" id="3.40.190.10">
    <property type="entry name" value="Periplasmic binding protein-like II"/>
    <property type="match status" value="2"/>
</dbReference>
<dbReference type="PANTHER" id="PTHR43649:SF28">
    <property type="entry name" value="BINDING PROTEIN COMPONENT OF ABC SUGAR TRANSPORTER-RELATED"/>
    <property type="match status" value="1"/>
</dbReference>
<sequence length="432" mass="46188">MRRIKLFAGIAAAALALAACGGNAGTDSGDASNEGKAWEGDDSEVVITTWWEAGSEKVGFEALGDVFKQKYPDITFTKAAIAGGGGSQAKQKLAADLAAGSPPDTFQAHAGAELTDYIDADQILDVSGLYDELKLKEAFPATLIDRLTSDGKIYSVPSNIHRANVVWANPAVLKEAGIDPMKQPQNLDEWIADMEKIQAKGKTPLTVGIAWTRLHLFETVLLADLGADGYNGLFDGTTKWDSEGVTKAIKHFEKLLSFTDKALYTEDWEPAMQPVVDGKAAYNVMGDWAVGAFNAQNKKDGEDYIYFPVPGTQGTFDFLADSFTLPKGAAHPGGTRAWLDVISSKEGQIAFNLAKGSIPARSDLTDEERGQFPQYQQSAMESFGKDTIVSSIAHGAALPVKSSNAISDAVAKFVEGGSNAEQFQMELVDATK</sequence>
<evidence type="ECO:0000313" key="9">
    <source>
        <dbReference type="Proteomes" id="UP000010301"/>
    </source>
</evidence>
<organism evidence="8 9">
    <name type="scientific">Gleimia coleocanis DSM 15436</name>
    <dbReference type="NCBI Taxonomy" id="525245"/>
    <lineage>
        <taxon>Bacteria</taxon>
        <taxon>Bacillati</taxon>
        <taxon>Actinomycetota</taxon>
        <taxon>Actinomycetes</taxon>
        <taxon>Actinomycetales</taxon>
        <taxon>Actinomycetaceae</taxon>
        <taxon>Gleimia</taxon>
    </lineage>
</organism>
<proteinExistence type="inferred from homology"/>
<comment type="function">
    <text evidence="5">Part of a binding-protein-dependent transport system for a sugar.</text>
</comment>
<comment type="subcellular location">
    <subcellularLocation>
        <location evidence="1">Cell envelope</location>
    </subcellularLocation>
</comment>
<evidence type="ECO:0000313" key="8">
    <source>
        <dbReference type="EMBL" id="EEH64125.1"/>
    </source>
</evidence>
<evidence type="ECO:0000256" key="3">
    <source>
        <dbReference type="ARBA" id="ARBA00022448"/>
    </source>
</evidence>
<evidence type="ECO:0000256" key="2">
    <source>
        <dbReference type="ARBA" id="ARBA00008520"/>
    </source>
</evidence>
<comment type="caution">
    <text evidence="8">The sequence shown here is derived from an EMBL/GenBank/DDBJ whole genome shotgun (WGS) entry which is preliminary data.</text>
</comment>
<reference evidence="8 9" key="1">
    <citation type="submission" date="2009-01" db="EMBL/GenBank/DDBJ databases">
        <authorList>
            <person name="Qin X."/>
            <person name="Bachman B."/>
            <person name="Battles P."/>
            <person name="Bell A."/>
            <person name="Bess C."/>
            <person name="Bickham C."/>
            <person name="Chaboub L."/>
            <person name="Chen D."/>
            <person name="Coyle M."/>
            <person name="Deiros D.R."/>
            <person name="Dinh H."/>
            <person name="Forbes L."/>
            <person name="Fowler G."/>
            <person name="Francisco L."/>
            <person name="Fu Q."/>
            <person name="Gubbala S."/>
            <person name="Hale W."/>
            <person name="Han Y."/>
            <person name="Hemphill L."/>
            <person name="Highlander S.K."/>
            <person name="Hirani K."/>
            <person name="Hogues M."/>
            <person name="Jackson L."/>
            <person name="Jakkamsetti A."/>
            <person name="Javaid M."/>
            <person name="Jiang H."/>
            <person name="Korchina V."/>
            <person name="Kovar C."/>
            <person name="Lara F."/>
            <person name="Lee S."/>
            <person name="Mata R."/>
            <person name="Mathew T."/>
            <person name="Moen C."/>
            <person name="Morales K."/>
            <person name="Munidasa M."/>
            <person name="Nazareth L."/>
            <person name="Ngo R."/>
            <person name="Nguyen L."/>
            <person name="Okwuonu G."/>
            <person name="Ongeri F."/>
            <person name="Patil S."/>
            <person name="Petrosino J."/>
            <person name="Pham C."/>
            <person name="Pham P."/>
            <person name="Pu L.-L."/>
            <person name="Puazo M."/>
            <person name="Raj R."/>
            <person name="Reid J."/>
            <person name="Rouhana J."/>
            <person name="Saada N."/>
            <person name="Shang Y."/>
            <person name="Simmons D."/>
            <person name="Thornton R."/>
            <person name="Warren J."/>
            <person name="Weissenberger G."/>
            <person name="Zhang J."/>
            <person name="Zhang L."/>
            <person name="Zhou C."/>
            <person name="Zhu D."/>
            <person name="Muzny D."/>
            <person name="Worley K."/>
            <person name="Gibbs R."/>
        </authorList>
    </citation>
    <scope>NUCLEOTIDE SEQUENCE [LARGE SCALE GENOMIC DNA]</scope>
    <source>
        <strain evidence="8 9">DSM 15436</strain>
    </source>
</reference>
<dbReference type="SUPFAM" id="SSF53850">
    <property type="entry name" value="Periplasmic binding protein-like II"/>
    <property type="match status" value="1"/>
</dbReference>
<feature type="signal peptide" evidence="7">
    <location>
        <begin position="1"/>
        <end position="24"/>
    </location>
</feature>
<dbReference type="STRING" id="525245.HMPREF0044_0596"/>
<dbReference type="Proteomes" id="UP000010301">
    <property type="component" value="Unassembled WGS sequence"/>
</dbReference>
<evidence type="ECO:0000256" key="5">
    <source>
        <dbReference type="ARBA" id="ARBA00049629"/>
    </source>
</evidence>
<gene>
    <name evidence="8" type="ORF">HMPREF0044_0596</name>
</gene>
<dbReference type="OrthoDB" id="5580590at2"/>